<evidence type="ECO:0000313" key="2">
    <source>
        <dbReference type="Proteomes" id="UP001171945"/>
    </source>
</evidence>
<keyword evidence="2" id="KW-1185">Reference proteome</keyword>
<protein>
    <submittedName>
        <fullName evidence="1">Uncharacterized protein</fullName>
    </submittedName>
</protein>
<dbReference type="EMBL" id="JAUCGM010000430">
    <property type="protein sequence ID" value="MDM8563068.1"/>
    <property type="molecule type" value="Genomic_DNA"/>
</dbReference>
<gene>
    <name evidence="1" type="ORF">QUF54_06925</name>
</gene>
<evidence type="ECO:0000313" key="1">
    <source>
        <dbReference type="EMBL" id="MDM8563068.1"/>
    </source>
</evidence>
<organism evidence="1 2">
    <name type="scientific">Candidatus Marithioploca araucensis</name>
    <dbReference type="NCBI Taxonomy" id="70273"/>
    <lineage>
        <taxon>Bacteria</taxon>
        <taxon>Pseudomonadati</taxon>
        <taxon>Pseudomonadota</taxon>
        <taxon>Gammaproteobacteria</taxon>
        <taxon>Thiotrichales</taxon>
        <taxon>Thiotrichaceae</taxon>
        <taxon>Candidatus Marithioploca</taxon>
    </lineage>
</organism>
<comment type="caution">
    <text evidence="1">The sequence shown here is derived from an EMBL/GenBank/DDBJ whole genome shotgun (WGS) entry which is preliminary data.</text>
</comment>
<sequence length="42" mass="4821">MHQKNVAHPTWLFKLAVIRGASEEMSIFAWRTHATLAVWLAT</sequence>
<reference evidence="1" key="1">
    <citation type="submission" date="2023-06" db="EMBL/GenBank/DDBJ databases">
        <title>Uncultivated large filamentous bacteria from sulfidic sediments reveal new species and different genomic features in energy metabolism and defense.</title>
        <authorList>
            <person name="Fonseca A."/>
        </authorList>
    </citation>
    <scope>NUCLEOTIDE SEQUENCE</scope>
    <source>
        <strain evidence="1">HSG4</strain>
    </source>
</reference>
<accession>A0ABT7VU45</accession>
<proteinExistence type="predicted"/>
<dbReference type="Proteomes" id="UP001171945">
    <property type="component" value="Unassembled WGS sequence"/>
</dbReference>
<name>A0ABT7VU45_9GAMM</name>